<dbReference type="Proteomes" id="UP000612349">
    <property type="component" value="Unassembled WGS sequence"/>
</dbReference>
<name>A0A916Z3Y6_9SPHN</name>
<evidence type="ECO:0000313" key="1">
    <source>
        <dbReference type="EMBL" id="GGD72566.1"/>
    </source>
</evidence>
<dbReference type="PANTHER" id="PTHR43857">
    <property type="entry name" value="BLR7761 PROTEIN"/>
    <property type="match status" value="1"/>
</dbReference>
<organism evidence="1 2">
    <name type="scientific">Croceicoccus mobilis</name>
    <dbReference type="NCBI Taxonomy" id="1703339"/>
    <lineage>
        <taxon>Bacteria</taxon>
        <taxon>Pseudomonadati</taxon>
        <taxon>Pseudomonadota</taxon>
        <taxon>Alphaproteobacteria</taxon>
        <taxon>Sphingomonadales</taxon>
        <taxon>Erythrobacteraceae</taxon>
        <taxon>Croceicoccus</taxon>
    </lineage>
</organism>
<dbReference type="AlphaFoldDB" id="A0A916Z3Y6"/>
<sequence>MTTPHQFLAPEGWAQAKGYANGMVAKGGELVVLGGQIGWNAQQQFEHFDLVGQFEQTLRNIAALLAEAGAGPEHLVRLTWYITDREEYLANLKAIGDAYRRVLGRHFPAMAVVQVVALMEADAKVEIEATAVIPAKPAQVAA</sequence>
<dbReference type="Gene3D" id="3.30.1330.40">
    <property type="entry name" value="RutC-like"/>
    <property type="match status" value="1"/>
</dbReference>
<dbReference type="Pfam" id="PF01042">
    <property type="entry name" value="Ribonuc_L-PSP"/>
    <property type="match status" value="1"/>
</dbReference>
<protein>
    <submittedName>
        <fullName evidence="1">Enamine deaminase RidA</fullName>
    </submittedName>
</protein>
<dbReference type="OrthoDB" id="9803101at2"/>
<reference evidence="1" key="1">
    <citation type="journal article" date="2014" name="Int. J. Syst. Evol. Microbiol.">
        <title>Complete genome sequence of Corynebacterium casei LMG S-19264T (=DSM 44701T), isolated from a smear-ripened cheese.</title>
        <authorList>
            <consortium name="US DOE Joint Genome Institute (JGI-PGF)"/>
            <person name="Walter F."/>
            <person name="Albersmeier A."/>
            <person name="Kalinowski J."/>
            <person name="Ruckert C."/>
        </authorList>
    </citation>
    <scope>NUCLEOTIDE SEQUENCE</scope>
    <source>
        <strain evidence="1">CGMCC 1.15360</strain>
    </source>
</reference>
<reference evidence="1" key="2">
    <citation type="submission" date="2020-09" db="EMBL/GenBank/DDBJ databases">
        <authorList>
            <person name="Sun Q."/>
            <person name="Zhou Y."/>
        </authorList>
    </citation>
    <scope>NUCLEOTIDE SEQUENCE</scope>
    <source>
        <strain evidence="1">CGMCC 1.15360</strain>
    </source>
</reference>
<comment type="caution">
    <text evidence="1">The sequence shown here is derived from an EMBL/GenBank/DDBJ whole genome shotgun (WGS) entry which is preliminary data.</text>
</comment>
<gene>
    <name evidence="1" type="ORF">GCM10010990_22700</name>
</gene>
<dbReference type="InterPro" id="IPR035959">
    <property type="entry name" value="RutC-like_sf"/>
</dbReference>
<dbReference type="InterPro" id="IPR006175">
    <property type="entry name" value="YjgF/YER057c/UK114"/>
</dbReference>
<accession>A0A916Z3Y6</accession>
<dbReference type="RefSeq" id="WP_066774608.1">
    <property type="nucleotide sequence ID" value="NZ_BMIP01000004.1"/>
</dbReference>
<keyword evidence="2" id="KW-1185">Reference proteome</keyword>
<proteinExistence type="predicted"/>
<dbReference type="PANTHER" id="PTHR43857:SF1">
    <property type="entry name" value="YJGH FAMILY PROTEIN"/>
    <property type="match status" value="1"/>
</dbReference>
<dbReference type="SUPFAM" id="SSF55298">
    <property type="entry name" value="YjgF-like"/>
    <property type="match status" value="1"/>
</dbReference>
<dbReference type="CDD" id="cd00448">
    <property type="entry name" value="YjgF_YER057c_UK114_family"/>
    <property type="match status" value="1"/>
</dbReference>
<evidence type="ECO:0000313" key="2">
    <source>
        <dbReference type="Proteomes" id="UP000612349"/>
    </source>
</evidence>
<dbReference type="EMBL" id="BMIP01000004">
    <property type="protein sequence ID" value="GGD72566.1"/>
    <property type="molecule type" value="Genomic_DNA"/>
</dbReference>